<keyword evidence="3" id="KW-0732">Signal</keyword>
<dbReference type="FunFam" id="3.20.20.80:FF:000052">
    <property type="entry name" value="Putative alpha-L-fucosidase 1"/>
    <property type="match status" value="1"/>
</dbReference>
<evidence type="ECO:0000256" key="2">
    <source>
        <dbReference type="ARBA" id="ARBA00012662"/>
    </source>
</evidence>
<dbReference type="EC" id="3.2.1.51" evidence="2"/>
<dbReference type="SMART" id="SM00812">
    <property type="entry name" value="Alpha_L_fucos"/>
    <property type="match status" value="1"/>
</dbReference>
<dbReference type="GO" id="GO:0016139">
    <property type="term" value="P:glycoside catabolic process"/>
    <property type="evidence" value="ECO:0007669"/>
    <property type="project" value="TreeGrafter"/>
</dbReference>
<evidence type="ECO:0000259" key="6">
    <source>
        <dbReference type="Pfam" id="PF01120"/>
    </source>
</evidence>
<sequence>MKFAKISNLYYKTGVYILLACALGCADQKTPPPEPFGIVPSDRQVEWHNTEFYAFIHFTINTFTDKEWGFGDESPELFNPSGFDAEQIVLACKNAGMKGLVLTTKHHDGFCLWPTKTTDHNISKSPYKDGKGDLVREFVDACRKHGLKVGMYLSPWDRNNAAYGTPEYIDIFRAQLTELLTNYGDIFEVWFDGANGGTGYYGGANEKREIDRQTYYDWENTWALVRELQPNAVIFSDVGPDVRWVGTEKGFSGDPCWHRFTPEPLEEGQTPAPGLIKYWESLNGTREGKHWMPAETNTSIRPGWFYHEAENDKVKTPEQLVDIHYNSIGHGTNFILNLPPNKVGIIPDEDVASLTGFRSILDKTFSVDLAEGAIAKASNVRGNEETYAADKVLDNNNMTYWATDDDTHTANIIVEFPEEVSFNVVNIQEYIPLGQRIWGWVLDKWDNNQWTEFAKAESIGNRRLWRGSIQTTSKIRLRITDAPCISIDIYHIRAQGAHSVIPAQNNPEQPGKGRYFKQWNHSFNIGWH</sequence>
<evidence type="ECO:0000313" key="8">
    <source>
        <dbReference type="Proteomes" id="UP000558089"/>
    </source>
</evidence>
<dbReference type="RefSeq" id="WP_176620693.1">
    <property type="nucleotide sequence ID" value="NZ_WYET01000004.1"/>
</dbReference>
<proteinExistence type="inferred from homology"/>
<dbReference type="Gene3D" id="2.60.120.260">
    <property type="entry name" value="Galactose-binding domain-like"/>
    <property type="match status" value="1"/>
</dbReference>
<dbReference type="InterPro" id="IPR000933">
    <property type="entry name" value="Glyco_hydro_29"/>
</dbReference>
<dbReference type="SUPFAM" id="SSF49785">
    <property type="entry name" value="Galactose-binding domain-like"/>
    <property type="match status" value="1"/>
</dbReference>
<dbReference type="Gene3D" id="3.20.20.80">
    <property type="entry name" value="Glycosidases"/>
    <property type="match status" value="1"/>
</dbReference>
<evidence type="ECO:0000256" key="5">
    <source>
        <dbReference type="ARBA" id="ARBA00023295"/>
    </source>
</evidence>
<dbReference type="Pfam" id="PF01120">
    <property type="entry name" value="Alpha_L_fucos"/>
    <property type="match status" value="1"/>
</dbReference>
<dbReference type="EMBL" id="WYET01000004">
    <property type="protein sequence ID" value="NVN19069.1"/>
    <property type="molecule type" value="Genomic_DNA"/>
</dbReference>
<dbReference type="InterPro" id="IPR008979">
    <property type="entry name" value="Galactose-bd-like_sf"/>
</dbReference>
<comment type="caution">
    <text evidence="7">The sequence shown here is derived from an EMBL/GenBank/DDBJ whole genome shotgun (WGS) entry which is preliminary data.</text>
</comment>
<reference evidence="7 8" key="1">
    <citation type="submission" date="2020-01" db="EMBL/GenBank/DDBJ databases">
        <title>Draft Genome Analysis of Muricauda sp. HICW Isolated from coastal seawater of PR China.</title>
        <authorList>
            <person name="Chen M.-X."/>
        </authorList>
    </citation>
    <scope>NUCLEOTIDE SEQUENCE [LARGE SCALE GENOMIC DNA]</scope>
    <source>
        <strain evidence="7 8">HICW</strain>
    </source>
</reference>
<dbReference type="Proteomes" id="UP000558089">
    <property type="component" value="Unassembled WGS sequence"/>
</dbReference>
<keyword evidence="4" id="KW-0378">Hydrolase</keyword>
<gene>
    <name evidence="7" type="ORF">GUA46_12015</name>
</gene>
<dbReference type="AlphaFoldDB" id="A0A850NH11"/>
<evidence type="ECO:0000313" key="7">
    <source>
        <dbReference type="EMBL" id="NVN19069.1"/>
    </source>
</evidence>
<dbReference type="InterPro" id="IPR057739">
    <property type="entry name" value="Glyco_hydro_29_N"/>
</dbReference>
<dbReference type="GO" id="GO:0005764">
    <property type="term" value="C:lysosome"/>
    <property type="evidence" value="ECO:0007669"/>
    <property type="project" value="TreeGrafter"/>
</dbReference>
<keyword evidence="8" id="KW-1185">Reference proteome</keyword>
<accession>A0A850NH11</accession>
<dbReference type="GO" id="GO:0004560">
    <property type="term" value="F:alpha-L-fucosidase activity"/>
    <property type="evidence" value="ECO:0007669"/>
    <property type="project" value="InterPro"/>
</dbReference>
<evidence type="ECO:0000256" key="1">
    <source>
        <dbReference type="ARBA" id="ARBA00007951"/>
    </source>
</evidence>
<comment type="similarity">
    <text evidence="1">Belongs to the glycosyl hydrolase 29 family.</text>
</comment>
<dbReference type="SUPFAM" id="SSF51445">
    <property type="entry name" value="(Trans)glycosidases"/>
    <property type="match status" value="1"/>
</dbReference>
<evidence type="ECO:0000256" key="4">
    <source>
        <dbReference type="ARBA" id="ARBA00022801"/>
    </source>
</evidence>
<dbReference type="InterPro" id="IPR017853">
    <property type="entry name" value="GH"/>
</dbReference>
<dbReference type="GO" id="GO:0006004">
    <property type="term" value="P:fucose metabolic process"/>
    <property type="evidence" value="ECO:0007669"/>
    <property type="project" value="TreeGrafter"/>
</dbReference>
<name>A0A850NH11_9FLAO</name>
<feature type="domain" description="Glycoside hydrolase family 29 N-terminal" evidence="6">
    <location>
        <begin position="46"/>
        <end position="356"/>
    </location>
</feature>
<dbReference type="PANTHER" id="PTHR10030:SF37">
    <property type="entry name" value="ALPHA-L-FUCOSIDASE-RELATED"/>
    <property type="match status" value="1"/>
</dbReference>
<evidence type="ECO:0000256" key="3">
    <source>
        <dbReference type="ARBA" id="ARBA00022729"/>
    </source>
</evidence>
<dbReference type="PANTHER" id="PTHR10030">
    <property type="entry name" value="ALPHA-L-FUCOSIDASE"/>
    <property type="match status" value="1"/>
</dbReference>
<protein>
    <recommendedName>
        <fullName evidence="2">alpha-L-fucosidase</fullName>
        <ecNumber evidence="2">3.2.1.51</ecNumber>
    </recommendedName>
</protein>
<organism evidence="7 8">
    <name type="scientific">Flagellimonas chongwuensis</name>
    <dbReference type="NCBI Taxonomy" id="2697365"/>
    <lineage>
        <taxon>Bacteria</taxon>
        <taxon>Pseudomonadati</taxon>
        <taxon>Bacteroidota</taxon>
        <taxon>Flavobacteriia</taxon>
        <taxon>Flavobacteriales</taxon>
        <taxon>Flavobacteriaceae</taxon>
        <taxon>Flagellimonas</taxon>
    </lineage>
</organism>
<keyword evidence="5" id="KW-0326">Glycosidase</keyword>